<feature type="domain" description="Transposase IS200-like" evidence="1">
    <location>
        <begin position="11"/>
        <end position="130"/>
    </location>
</feature>
<dbReference type="RefSeq" id="WP_146812517.1">
    <property type="nucleotide sequence ID" value="NZ_BJXX01000290.1"/>
</dbReference>
<evidence type="ECO:0000313" key="3">
    <source>
        <dbReference type="Proteomes" id="UP000321157"/>
    </source>
</evidence>
<name>A0A511VFZ8_9BACL</name>
<comment type="caution">
    <text evidence="2">The sequence shown here is derived from an EMBL/GenBank/DDBJ whole genome shotgun (WGS) entry which is preliminary data.</text>
</comment>
<dbReference type="SMART" id="SM01321">
    <property type="entry name" value="Y1_Tnp"/>
    <property type="match status" value="1"/>
</dbReference>
<dbReference type="GO" id="GO:0003677">
    <property type="term" value="F:DNA binding"/>
    <property type="evidence" value="ECO:0007669"/>
    <property type="project" value="InterPro"/>
</dbReference>
<dbReference type="Pfam" id="PF01797">
    <property type="entry name" value="Y1_Tnp"/>
    <property type="match status" value="1"/>
</dbReference>
<dbReference type="InterPro" id="IPR036515">
    <property type="entry name" value="Transposase_17_sf"/>
</dbReference>
<dbReference type="OrthoDB" id="9798161at2"/>
<dbReference type="GO" id="GO:0006313">
    <property type="term" value="P:DNA transposition"/>
    <property type="evidence" value="ECO:0007669"/>
    <property type="project" value="InterPro"/>
</dbReference>
<dbReference type="GO" id="GO:0004803">
    <property type="term" value="F:transposase activity"/>
    <property type="evidence" value="ECO:0007669"/>
    <property type="project" value="InterPro"/>
</dbReference>
<keyword evidence="3" id="KW-1185">Reference proteome</keyword>
<dbReference type="Proteomes" id="UP000321157">
    <property type="component" value="Unassembled WGS sequence"/>
</dbReference>
<evidence type="ECO:0000259" key="1">
    <source>
        <dbReference type="SMART" id="SM01321"/>
    </source>
</evidence>
<dbReference type="Gene3D" id="3.30.70.1290">
    <property type="entry name" value="Transposase IS200-like"/>
    <property type="match status" value="1"/>
</dbReference>
<dbReference type="PANTHER" id="PTHR33360:SF2">
    <property type="entry name" value="TRANSPOSASE FOR INSERTION SEQUENCE ELEMENT IS200"/>
    <property type="match status" value="1"/>
</dbReference>
<sequence length="133" mass="15420">MAEVKHGRGYVYSIQYHIVWCVKYRHKVLLGDVDTRLKEILNQIATDNGFTISEIESDCDHVHLLIDCSPQHSIPSIIKALKGVSARLLFKEFPRLKKKLWGGNLWNPSYFVATVSEHTEAQIRQYIQNQKVR</sequence>
<dbReference type="SUPFAM" id="SSF143422">
    <property type="entry name" value="Transposase IS200-like"/>
    <property type="match status" value="1"/>
</dbReference>
<accession>A0A511VFZ8</accession>
<dbReference type="PANTHER" id="PTHR33360">
    <property type="entry name" value="TRANSPOSASE FOR INSERTION SEQUENCE ELEMENT IS200"/>
    <property type="match status" value="1"/>
</dbReference>
<organism evidence="2 3">
    <name type="scientific">Aneurinibacillus danicus</name>
    <dbReference type="NCBI Taxonomy" id="267746"/>
    <lineage>
        <taxon>Bacteria</taxon>
        <taxon>Bacillati</taxon>
        <taxon>Bacillota</taxon>
        <taxon>Bacilli</taxon>
        <taxon>Bacillales</taxon>
        <taxon>Paenibacillaceae</taxon>
        <taxon>Aneurinibacillus group</taxon>
        <taxon>Aneurinibacillus</taxon>
    </lineage>
</organism>
<protein>
    <submittedName>
        <fullName evidence="2">IS200/IS605 family transposase</fullName>
    </submittedName>
</protein>
<proteinExistence type="predicted"/>
<reference evidence="2 3" key="1">
    <citation type="submission" date="2019-07" db="EMBL/GenBank/DDBJ databases">
        <title>Whole genome shotgun sequence of Aneurinibacillus danicus NBRC 102444.</title>
        <authorList>
            <person name="Hosoyama A."/>
            <person name="Uohara A."/>
            <person name="Ohji S."/>
            <person name="Ichikawa N."/>
        </authorList>
    </citation>
    <scope>NUCLEOTIDE SEQUENCE [LARGE SCALE GENOMIC DNA]</scope>
    <source>
        <strain evidence="2 3">NBRC 102444</strain>
    </source>
</reference>
<dbReference type="InterPro" id="IPR002686">
    <property type="entry name" value="Transposase_17"/>
</dbReference>
<dbReference type="NCBIfam" id="NF033573">
    <property type="entry name" value="transpos_IS200"/>
    <property type="match status" value="1"/>
</dbReference>
<gene>
    <name evidence="2" type="ORF">ADA01nite_43480</name>
</gene>
<dbReference type="AlphaFoldDB" id="A0A511VFZ8"/>
<evidence type="ECO:0000313" key="2">
    <source>
        <dbReference type="EMBL" id="GEN36888.1"/>
    </source>
</evidence>
<dbReference type="EMBL" id="BJXX01000290">
    <property type="protein sequence ID" value="GEN36888.1"/>
    <property type="molecule type" value="Genomic_DNA"/>
</dbReference>